<comment type="caution">
    <text evidence="1">The sequence shown here is derived from an EMBL/GenBank/DDBJ whole genome shotgun (WGS) entry which is preliminary data.</text>
</comment>
<dbReference type="InterPro" id="IPR023393">
    <property type="entry name" value="START-like_dom_sf"/>
</dbReference>
<accession>A0ABS4QPQ9</accession>
<dbReference type="Pfam" id="PF10604">
    <property type="entry name" value="Polyketide_cyc2"/>
    <property type="match status" value="1"/>
</dbReference>
<keyword evidence="2" id="KW-1185">Reference proteome</keyword>
<dbReference type="RefSeq" id="WP_209896378.1">
    <property type="nucleotide sequence ID" value="NZ_JAGGMR010000001.1"/>
</dbReference>
<dbReference type="InterPro" id="IPR019587">
    <property type="entry name" value="Polyketide_cyclase/dehydratase"/>
</dbReference>
<dbReference type="Proteomes" id="UP001519325">
    <property type="component" value="Unassembled WGS sequence"/>
</dbReference>
<dbReference type="Gene3D" id="3.30.530.20">
    <property type="match status" value="1"/>
</dbReference>
<dbReference type="EMBL" id="JAGGMR010000001">
    <property type="protein sequence ID" value="MBP2193088.1"/>
    <property type="molecule type" value="Genomic_DNA"/>
</dbReference>
<organism evidence="1 2">
    <name type="scientific">Nocardia goodfellowii</name>
    <dbReference type="NCBI Taxonomy" id="882446"/>
    <lineage>
        <taxon>Bacteria</taxon>
        <taxon>Bacillati</taxon>
        <taxon>Actinomycetota</taxon>
        <taxon>Actinomycetes</taxon>
        <taxon>Mycobacteriales</taxon>
        <taxon>Nocardiaceae</taxon>
        <taxon>Nocardia</taxon>
    </lineage>
</organism>
<reference evidence="1 2" key="1">
    <citation type="submission" date="2021-03" db="EMBL/GenBank/DDBJ databases">
        <title>Sequencing the genomes of 1000 actinobacteria strains.</title>
        <authorList>
            <person name="Klenk H.-P."/>
        </authorList>
    </citation>
    <scope>NUCLEOTIDE SEQUENCE [LARGE SCALE GENOMIC DNA]</scope>
    <source>
        <strain evidence="1 2">DSM 45516</strain>
    </source>
</reference>
<gene>
    <name evidence="1" type="ORF">BJ987_005989</name>
</gene>
<protein>
    <submittedName>
        <fullName evidence="1">Uncharacterized protein YndB with AHSA1/START domain</fullName>
    </submittedName>
</protein>
<proteinExistence type="predicted"/>
<evidence type="ECO:0000313" key="2">
    <source>
        <dbReference type="Proteomes" id="UP001519325"/>
    </source>
</evidence>
<dbReference type="SUPFAM" id="SSF55961">
    <property type="entry name" value="Bet v1-like"/>
    <property type="match status" value="1"/>
</dbReference>
<sequence>MGSLVLSKEVPGTPEAVFDTIADPASWESWFSIHRSYVRRPPERLSKGATLVSRVVVLGMDNEFEWTVEEFDEPHQIVLLGSGTSGVRSEFTYWLRPTETGTNVTVGGVFTGPLITTVLSSVLERHGHDELGHTLDRLAALPVFDRH</sequence>
<evidence type="ECO:0000313" key="1">
    <source>
        <dbReference type="EMBL" id="MBP2193088.1"/>
    </source>
</evidence>
<name>A0ABS4QPQ9_9NOCA</name>